<protein>
    <submittedName>
        <fullName evidence="2">Uncharacterized protein</fullName>
    </submittedName>
</protein>
<keyword evidence="3" id="KW-1185">Reference proteome</keyword>
<dbReference type="Proteomes" id="UP000002009">
    <property type="component" value="Chromosome 10"/>
</dbReference>
<dbReference type="KEGG" id="mis:MICPUN_109077"/>
<reference evidence="2 3" key="1">
    <citation type="journal article" date="2009" name="Science">
        <title>Green evolution and dynamic adaptations revealed by genomes of the marine picoeukaryotes Micromonas.</title>
        <authorList>
            <person name="Worden A.Z."/>
            <person name="Lee J.H."/>
            <person name="Mock T."/>
            <person name="Rouze P."/>
            <person name="Simmons M.P."/>
            <person name="Aerts A.L."/>
            <person name="Allen A.E."/>
            <person name="Cuvelier M.L."/>
            <person name="Derelle E."/>
            <person name="Everett M.V."/>
            <person name="Foulon E."/>
            <person name="Grimwood J."/>
            <person name="Gundlach H."/>
            <person name="Henrissat B."/>
            <person name="Napoli C."/>
            <person name="McDonald S.M."/>
            <person name="Parker M.S."/>
            <person name="Rombauts S."/>
            <person name="Salamov A."/>
            <person name="Von Dassow P."/>
            <person name="Badger J.H."/>
            <person name="Coutinho P.M."/>
            <person name="Demir E."/>
            <person name="Dubchak I."/>
            <person name="Gentemann C."/>
            <person name="Eikrem W."/>
            <person name="Gready J.E."/>
            <person name="John U."/>
            <person name="Lanier W."/>
            <person name="Lindquist E.A."/>
            <person name="Lucas S."/>
            <person name="Mayer K.F."/>
            <person name="Moreau H."/>
            <person name="Not F."/>
            <person name="Otillar R."/>
            <person name="Panaud O."/>
            <person name="Pangilinan J."/>
            <person name="Paulsen I."/>
            <person name="Piegu B."/>
            <person name="Poliakov A."/>
            <person name="Robbens S."/>
            <person name="Schmutz J."/>
            <person name="Toulza E."/>
            <person name="Wyss T."/>
            <person name="Zelensky A."/>
            <person name="Zhou K."/>
            <person name="Armbrust E.V."/>
            <person name="Bhattacharya D."/>
            <person name="Goodenough U.W."/>
            <person name="Van de Peer Y."/>
            <person name="Grigoriev I.V."/>
        </authorList>
    </citation>
    <scope>NUCLEOTIDE SEQUENCE [LARGE SCALE GENOMIC DNA]</scope>
    <source>
        <strain evidence="3">RCC299 / NOUM17</strain>
    </source>
</reference>
<organism evidence="2 3">
    <name type="scientific">Micromonas commoda (strain RCC299 / NOUM17 / CCMP2709)</name>
    <name type="common">Picoplanktonic green alga</name>
    <dbReference type="NCBI Taxonomy" id="296587"/>
    <lineage>
        <taxon>Eukaryota</taxon>
        <taxon>Viridiplantae</taxon>
        <taxon>Chlorophyta</taxon>
        <taxon>Mamiellophyceae</taxon>
        <taxon>Mamiellales</taxon>
        <taxon>Mamiellaceae</taxon>
        <taxon>Micromonas</taxon>
    </lineage>
</organism>
<proteinExistence type="predicted"/>
<dbReference type="GeneID" id="8247146"/>
<dbReference type="EMBL" id="CP001576">
    <property type="protein sequence ID" value="ACO69847.1"/>
    <property type="molecule type" value="Genomic_DNA"/>
</dbReference>
<evidence type="ECO:0000313" key="3">
    <source>
        <dbReference type="Proteomes" id="UP000002009"/>
    </source>
</evidence>
<dbReference type="AlphaFoldDB" id="C1FHM6"/>
<evidence type="ECO:0000313" key="2">
    <source>
        <dbReference type="EMBL" id="ACO69847.1"/>
    </source>
</evidence>
<accession>C1FHM6</accession>
<dbReference type="RefSeq" id="XP_002508589.1">
    <property type="nucleotide sequence ID" value="XM_002508543.1"/>
</dbReference>
<dbReference type="InParanoid" id="C1FHM6"/>
<sequence length="269" mass="27114">MAEEARPKLSIKTERPVGQHVVPPSPTTLLDNVPFSPTDGICTPSPKSFMGAFIDNNGAVQHRPAPGGWWEWQARQVAAAHQAAGMNHMGVGVPPMAVPPPNVHPAAFYAQYYAQLGIAGLAPYQVAPNGIVPPSPRPEEARRARGPGGGGDASSSFNSFDGGSFPASADGSASSSPGASPGATGGFFRPSVPGASASPGTGFGFAFDRVQGGGPMNAHDPSGGAGKQGRRSSRGGRGSRAARARRRSAERAEAAGLASPGEDAGAGGE</sequence>
<feature type="compositionally biased region" description="Basic and acidic residues" evidence="1">
    <location>
        <begin position="1"/>
        <end position="17"/>
    </location>
</feature>
<gene>
    <name evidence="2" type="ORF">MICPUN_109077</name>
</gene>
<feature type="region of interest" description="Disordered" evidence="1">
    <location>
        <begin position="1"/>
        <end position="25"/>
    </location>
</feature>
<name>C1FHM6_MICCC</name>
<evidence type="ECO:0000256" key="1">
    <source>
        <dbReference type="SAM" id="MobiDB-lite"/>
    </source>
</evidence>
<feature type="region of interest" description="Disordered" evidence="1">
    <location>
        <begin position="130"/>
        <end position="269"/>
    </location>
</feature>
<feature type="compositionally biased region" description="Low complexity" evidence="1">
    <location>
        <begin position="153"/>
        <end position="188"/>
    </location>
</feature>